<dbReference type="RefSeq" id="WP_092115991.1">
    <property type="nucleotide sequence ID" value="NZ_FMXO01000001.1"/>
</dbReference>
<accession>A0A1G6A026</accession>
<dbReference type="PROSITE" id="PS51257">
    <property type="entry name" value="PROKAR_LIPOPROTEIN"/>
    <property type="match status" value="1"/>
</dbReference>
<dbReference type="SUPFAM" id="SSF159594">
    <property type="entry name" value="XCC0632-like"/>
    <property type="match status" value="1"/>
</dbReference>
<proteinExistence type="predicted"/>
<reference evidence="1 2" key="1">
    <citation type="submission" date="2016-10" db="EMBL/GenBank/DDBJ databases">
        <authorList>
            <person name="de Groot N.N."/>
        </authorList>
    </citation>
    <scope>NUCLEOTIDE SEQUENCE [LARGE SCALE GENOMIC DNA]</scope>
    <source>
        <strain evidence="1 2">ASO4-2</strain>
    </source>
</reference>
<name>A0A1G6A026_9BACT</name>
<protein>
    <submittedName>
        <fullName evidence="1">Cholesterol transport system auxiliary component</fullName>
    </submittedName>
</protein>
<dbReference type="Proteomes" id="UP000198771">
    <property type="component" value="Unassembled WGS sequence"/>
</dbReference>
<evidence type="ECO:0000313" key="1">
    <source>
        <dbReference type="EMBL" id="SDB01791.1"/>
    </source>
</evidence>
<dbReference type="STRING" id="617002.SAMN05660653_00022"/>
<evidence type="ECO:0000313" key="2">
    <source>
        <dbReference type="Proteomes" id="UP000198771"/>
    </source>
</evidence>
<dbReference type="EMBL" id="FMXO01000001">
    <property type="protein sequence ID" value="SDB01791.1"/>
    <property type="molecule type" value="Genomic_DNA"/>
</dbReference>
<dbReference type="Gene3D" id="3.40.50.10610">
    <property type="entry name" value="ABC-type transport auxiliary lipoprotein component"/>
    <property type="match status" value="1"/>
</dbReference>
<gene>
    <name evidence="1" type="ORF">SAMN05660653_00022</name>
</gene>
<dbReference type="AlphaFoldDB" id="A0A1G6A026"/>
<organism evidence="1 2">
    <name type="scientific">Desulfonatronum thiosulfatophilum</name>
    <dbReference type="NCBI Taxonomy" id="617002"/>
    <lineage>
        <taxon>Bacteria</taxon>
        <taxon>Pseudomonadati</taxon>
        <taxon>Thermodesulfobacteriota</taxon>
        <taxon>Desulfovibrionia</taxon>
        <taxon>Desulfovibrionales</taxon>
        <taxon>Desulfonatronaceae</taxon>
        <taxon>Desulfonatronum</taxon>
    </lineage>
</organism>
<dbReference type="OrthoDB" id="324832at2"/>
<sequence>MTSTSRILVLGLMLLTVGCATLSRPDPDRRHYMLQVERPQILQAESKPGEGVLAVRAFRVASAYDAKGIVTIRSGGRVESDFYNQFFLLPGEMISSQVRQWLRASGMFALVSNLGGLKAPDMILEGIVQELYRDYRTGSPQAVLAMQILLLRSDQFGAMDVVLQENYRQVRDLPDDSIQSLVGAWNDALEHVLMDLEDRLREVMPASLDNPL</sequence>
<keyword evidence="2" id="KW-1185">Reference proteome</keyword>